<dbReference type="GO" id="GO:0006178">
    <property type="term" value="P:guanine salvage"/>
    <property type="evidence" value="ECO:0007669"/>
    <property type="project" value="TreeGrafter"/>
</dbReference>
<dbReference type="InterPro" id="IPR000836">
    <property type="entry name" value="PRTase_dom"/>
</dbReference>
<dbReference type="GO" id="GO:0032264">
    <property type="term" value="P:IMP salvage"/>
    <property type="evidence" value="ECO:0007669"/>
    <property type="project" value="TreeGrafter"/>
</dbReference>
<dbReference type="GO" id="GO:0000287">
    <property type="term" value="F:magnesium ion binding"/>
    <property type="evidence" value="ECO:0007669"/>
    <property type="project" value="TreeGrafter"/>
</dbReference>
<dbReference type="PANTHER" id="PTHR43340:SF1">
    <property type="entry name" value="HYPOXANTHINE PHOSPHORIBOSYLTRANSFERASE"/>
    <property type="match status" value="1"/>
</dbReference>
<dbReference type="Proteomes" id="UP000070089">
    <property type="component" value="Unassembled WGS sequence"/>
</dbReference>
<dbReference type="Pfam" id="PF00156">
    <property type="entry name" value="Pribosyltran"/>
    <property type="match status" value="1"/>
</dbReference>
<dbReference type="GO" id="GO:0005829">
    <property type="term" value="C:cytosol"/>
    <property type="evidence" value="ECO:0007669"/>
    <property type="project" value="TreeGrafter"/>
</dbReference>
<dbReference type="OrthoDB" id="9449045at2759"/>
<accession>A0A132NWR5</accession>
<gene>
    <name evidence="2" type="ORF">QR46_1470</name>
</gene>
<evidence type="ECO:0000313" key="3">
    <source>
        <dbReference type="Proteomes" id="UP000070089"/>
    </source>
</evidence>
<evidence type="ECO:0000313" key="2">
    <source>
        <dbReference type="EMBL" id="KWX14507.1"/>
    </source>
</evidence>
<keyword evidence="2" id="KW-0808">Transferase</keyword>
<dbReference type="GO" id="GO:0032263">
    <property type="term" value="P:GMP salvage"/>
    <property type="evidence" value="ECO:0007669"/>
    <property type="project" value="TreeGrafter"/>
</dbReference>
<dbReference type="GO" id="GO:0046100">
    <property type="term" value="P:hypoxanthine metabolic process"/>
    <property type="evidence" value="ECO:0007669"/>
    <property type="project" value="TreeGrafter"/>
</dbReference>
<organism evidence="2 3">
    <name type="scientific">Giardia duodenalis assemblage B</name>
    <dbReference type="NCBI Taxonomy" id="1394984"/>
    <lineage>
        <taxon>Eukaryota</taxon>
        <taxon>Metamonada</taxon>
        <taxon>Diplomonadida</taxon>
        <taxon>Hexamitidae</taxon>
        <taxon>Giardiinae</taxon>
        <taxon>Giardia</taxon>
    </lineage>
</organism>
<proteinExistence type="predicted"/>
<reference evidence="2 3" key="1">
    <citation type="journal article" date="2015" name="Mol. Biochem. Parasitol.">
        <title>Identification of polymorphic genes for use in assemblage B genotyping assays through comparative genomics of multiple assemblage B Giardia duodenalis isolates.</title>
        <authorList>
            <person name="Wielinga C."/>
            <person name="Thompson R.C."/>
            <person name="Monis P."/>
            <person name="Ryan U."/>
        </authorList>
    </citation>
    <scope>NUCLEOTIDE SEQUENCE [LARGE SCALE GENOMIC DNA]</scope>
    <source>
        <strain evidence="2 3">BAH15c1</strain>
    </source>
</reference>
<keyword evidence="2" id="KW-0328">Glycosyltransferase</keyword>
<dbReference type="PANTHER" id="PTHR43340">
    <property type="entry name" value="HYPOXANTHINE-GUANINE PHOSPHORIBOSYLTRANSFERASE"/>
    <property type="match status" value="1"/>
</dbReference>
<dbReference type="Gene3D" id="3.40.50.2020">
    <property type="match status" value="1"/>
</dbReference>
<evidence type="ECO:0000259" key="1">
    <source>
        <dbReference type="Pfam" id="PF00156"/>
    </source>
</evidence>
<dbReference type="CDD" id="cd06223">
    <property type="entry name" value="PRTases_typeI"/>
    <property type="match status" value="1"/>
</dbReference>
<dbReference type="InterPro" id="IPR050408">
    <property type="entry name" value="HGPRT"/>
</dbReference>
<dbReference type="EMBL" id="JXTI01000030">
    <property type="protein sequence ID" value="KWX14507.1"/>
    <property type="molecule type" value="Genomic_DNA"/>
</dbReference>
<protein>
    <submittedName>
        <fullName evidence="2">Hypoxanthine-guanine-xanthine phosphoribosyltransferase</fullName>
    </submittedName>
</protein>
<name>A0A132NWR5_GIAIN</name>
<dbReference type="GO" id="GO:0004422">
    <property type="term" value="F:hypoxanthine phosphoribosyltransferase activity"/>
    <property type="evidence" value="ECO:0007669"/>
    <property type="project" value="TreeGrafter"/>
</dbReference>
<comment type="caution">
    <text evidence="2">The sequence shown here is derived from an EMBL/GenBank/DDBJ whole genome shotgun (WGS) entry which is preliminary data.</text>
</comment>
<dbReference type="VEuPathDB" id="GiardiaDB:QR46_1470"/>
<dbReference type="AlphaFoldDB" id="A0A132NWR5"/>
<feature type="domain" description="Phosphoribosyltransferase" evidence="1">
    <location>
        <begin position="82"/>
        <end position="194"/>
    </location>
</feature>
<sequence>MRTRQLWSTSCNRTLKRLSSINNCNSKKCAEKMICSVTGKPVKDILSTFFKDRGDVLESEVKKFNLLATFDECKALAVDTARRMNDYYKDVTEPVTLVALLTGAYLYASLLTVHLTFPYTLHFVKVSSYKGERQESVVFDEEDLRELKEKREVVLIDEYVDSGHTIFSIQEQIKHVKICSCFVKDADAIRKHPAFKDIKMFYGYTPMPKNSWLIGFGLDDNGLRRGWAHLFDIKLSESEVKEFRERLAEHIKGLNINGVDRY</sequence>
<dbReference type="InterPro" id="IPR029057">
    <property type="entry name" value="PRTase-like"/>
</dbReference>
<dbReference type="SUPFAM" id="SSF53271">
    <property type="entry name" value="PRTase-like"/>
    <property type="match status" value="1"/>
</dbReference>